<dbReference type="AlphaFoldDB" id="A0A5C3KTF7"/>
<name>A0A5C3KTF7_COPMA</name>
<reference evidence="1 2" key="1">
    <citation type="journal article" date="2019" name="Nat. Ecol. Evol.">
        <title>Megaphylogeny resolves global patterns of mushroom evolution.</title>
        <authorList>
            <person name="Varga T."/>
            <person name="Krizsan K."/>
            <person name="Foldi C."/>
            <person name="Dima B."/>
            <person name="Sanchez-Garcia M."/>
            <person name="Sanchez-Ramirez S."/>
            <person name="Szollosi G.J."/>
            <person name="Szarkandi J.G."/>
            <person name="Papp V."/>
            <person name="Albert L."/>
            <person name="Andreopoulos W."/>
            <person name="Angelini C."/>
            <person name="Antonin V."/>
            <person name="Barry K.W."/>
            <person name="Bougher N.L."/>
            <person name="Buchanan P."/>
            <person name="Buyck B."/>
            <person name="Bense V."/>
            <person name="Catcheside P."/>
            <person name="Chovatia M."/>
            <person name="Cooper J."/>
            <person name="Damon W."/>
            <person name="Desjardin D."/>
            <person name="Finy P."/>
            <person name="Geml J."/>
            <person name="Haridas S."/>
            <person name="Hughes K."/>
            <person name="Justo A."/>
            <person name="Karasinski D."/>
            <person name="Kautmanova I."/>
            <person name="Kiss B."/>
            <person name="Kocsube S."/>
            <person name="Kotiranta H."/>
            <person name="LaButti K.M."/>
            <person name="Lechner B.E."/>
            <person name="Liimatainen K."/>
            <person name="Lipzen A."/>
            <person name="Lukacs Z."/>
            <person name="Mihaltcheva S."/>
            <person name="Morgado L.N."/>
            <person name="Niskanen T."/>
            <person name="Noordeloos M.E."/>
            <person name="Ohm R.A."/>
            <person name="Ortiz-Santana B."/>
            <person name="Ovrebo C."/>
            <person name="Racz N."/>
            <person name="Riley R."/>
            <person name="Savchenko A."/>
            <person name="Shiryaev A."/>
            <person name="Soop K."/>
            <person name="Spirin V."/>
            <person name="Szebenyi C."/>
            <person name="Tomsovsky M."/>
            <person name="Tulloss R.E."/>
            <person name="Uehling J."/>
            <person name="Grigoriev I.V."/>
            <person name="Vagvolgyi C."/>
            <person name="Papp T."/>
            <person name="Martin F.M."/>
            <person name="Miettinen O."/>
            <person name="Hibbett D.S."/>
            <person name="Nagy L.G."/>
        </authorList>
    </citation>
    <scope>NUCLEOTIDE SEQUENCE [LARGE SCALE GENOMIC DNA]</scope>
    <source>
        <strain evidence="1 2">CBS 121175</strain>
    </source>
</reference>
<gene>
    <name evidence="1" type="ORF">FA15DRAFT_594843</name>
</gene>
<keyword evidence="2" id="KW-1185">Reference proteome</keyword>
<evidence type="ECO:0000313" key="1">
    <source>
        <dbReference type="EMBL" id="TFK23123.1"/>
    </source>
</evidence>
<protein>
    <submittedName>
        <fullName evidence="1">Uncharacterized protein</fullName>
    </submittedName>
</protein>
<sequence>MIFTFRRKDAPWEVVDNKFVDPVPTYHGSSALDIADISQTDIKGTYIFDLNQKDGRGYRGTHDLLRAVDFSRQQLLSEAEKKGFNVLLIESWQLTIFRRAKQHRIEVRYNGRPALCVGTVPSRTHAPHIGILHA</sequence>
<organism evidence="1 2">
    <name type="scientific">Coprinopsis marcescibilis</name>
    <name type="common">Agaric fungus</name>
    <name type="synonym">Psathyrella marcescibilis</name>
    <dbReference type="NCBI Taxonomy" id="230819"/>
    <lineage>
        <taxon>Eukaryota</taxon>
        <taxon>Fungi</taxon>
        <taxon>Dikarya</taxon>
        <taxon>Basidiomycota</taxon>
        <taxon>Agaricomycotina</taxon>
        <taxon>Agaricomycetes</taxon>
        <taxon>Agaricomycetidae</taxon>
        <taxon>Agaricales</taxon>
        <taxon>Agaricineae</taxon>
        <taxon>Psathyrellaceae</taxon>
        <taxon>Coprinopsis</taxon>
    </lineage>
</organism>
<accession>A0A5C3KTF7</accession>
<dbReference type="OrthoDB" id="3349961at2759"/>
<dbReference type="Proteomes" id="UP000307440">
    <property type="component" value="Unassembled WGS sequence"/>
</dbReference>
<evidence type="ECO:0000313" key="2">
    <source>
        <dbReference type="Proteomes" id="UP000307440"/>
    </source>
</evidence>
<dbReference type="EMBL" id="ML210225">
    <property type="protein sequence ID" value="TFK23123.1"/>
    <property type="molecule type" value="Genomic_DNA"/>
</dbReference>
<proteinExistence type="predicted"/>